<dbReference type="CDD" id="cd04301">
    <property type="entry name" value="NAT_SF"/>
    <property type="match status" value="1"/>
</dbReference>
<organism evidence="2">
    <name type="scientific">Candidatus Methanomethylicus mesodigestus</name>
    <dbReference type="NCBI Taxonomy" id="1867258"/>
    <lineage>
        <taxon>Archaea</taxon>
        <taxon>Thermoproteota</taxon>
        <taxon>Methanosuratincolia</taxon>
        <taxon>Candidatus Methanomethylicales</taxon>
        <taxon>Candidatus Methanomethylicaceae</taxon>
        <taxon>Candidatus Methanomethylicus</taxon>
    </lineage>
</organism>
<accession>A0A7C3IWF4</accession>
<dbReference type="InterPro" id="IPR000182">
    <property type="entry name" value="GNAT_dom"/>
</dbReference>
<dbReference type="EMBL" id="DSTX01000001">
    <property type="protein sequence ID" value="HFK19870.1"/>
    <property type="molecule type" value="Genomic_DNA"/>
</dbReference>
<name>A0A7C3IWF4_9CREN</name>
<keyword evidence="2" id="KW-0808">Transferase</keyword>
<evidence type="ECO:0000259" key="1">
    <source>
        <dbReference type="PROSITE" id="PS51186"/>
    </source>
</evidence>
<dbReference type="Pfam" id="PF13508">
    <property type="entry name" value="Acetyltransf_7"/>
    <property type="match status" value="1"/>
</dbReference>
<dbReference type="Gene3D" id="3.40.630.90">
    <property type="match status" value="1"/>
</dbReference>
<dbReference type="PROSITE" id="PS51186">
    <property type="entry name" value="GNAT"/>
    <property type="match status" value="1"/>
</dbReference>
<dbReference type="InterPro" id="IPR052729">
    <property type="entry name" value="Acyl/Acetyltrans_Enzymes"/>
</dbReference>
<dbReference type="AlphaFoldDB" id="A0A7C3IWF4"/>
<evidence type="ECO:0000313" key="2">
    <source>
        <dbReference type="EMBL" id="HFK19870.1"/>
    </source>
</evidence>
<feature type="domain" description="N-acetyltransferase" evidence="1">
    <location>
        <begin position="1"/>
        <end position="134"/>
    </location>
</feature>
<proteinExistence type="predicted"/>
<dbReference type="PANTHER" id="PTHR47237">
    <property type="entry name" value="SLL0310 PROTEIN"/>
    <property type="match status" value="1"/>
</dbReference>
<dbReference type="GO" id="GO:0016747">
    <property type="term" value="F:acyltransferase activity, transferring groups other than amino-acyl groups"/>
    <property type="evidence" value="ECO:0007669"/>
    <property type="project" value="InterPro"/>
</dbReference>
<sequence length="255" mass="28270">MRFREAVLEDFPLLVELTEREGWNYTEADFVNLKNTGCAHTLVAEDVGGILGMITVIDYDNMGWISNVLVKRSKRGSGIGKRLLAEGIGILGRKETVSLFAYERSKKFYQSEGFRLDRALHFVRYKGYMSGAATRRGSYDFLRFQKECFGYNCPKILNMLASIGTVLSPVEGEGFAIVRADPKEPCVGPVVADDPVAGKSLLYAAFNQIGAGCRAVLPRMVEGTDEVERVSRLYLGERPILDEGRVFAFSGLELG</sequence>
<comment type="caution">
    <text evidence="2">The sequence shown here is derived from an EMBL/GenBank/DDBJ whole genome shotgun (WGS) entry which is preliminary data.</text>
</comment>
<dbReference type="Gene3D" id="3.40.630.30">
    <property type="match status" value="1"/>
</dbReference>
<dbReference type="SUPFAM" id="SSF55729">
    <property type="entry name" value="Acyl-CoA N-acyltransferases (Nat)"/>
    <property type="match status" value="1"/>
</dbReference>
<reference evidence="2" key="1">
    <citation type="journal article" date="2020" name="mSystems">
        <title>Genome- and Community-Level Interaction Insights into Carbon Utilization and Element Cycling Functions of Hydrothermarchaeota in Hydrothermal Sediment.</title>
        <authorList>
            <person name="Zhou Z."/>
            <person name="Liu Y."/>
            <person name="Xu W."/>
            <person name="Pan J."/>
            <person name="Luo Z.H."/>
            <person name="Li M."/>
        </authorList>
    </citation>
    <scope>NUCLEOTIDE SEQUENCE [LARGE SCALE GENOMIC DNA]</scope>
    <source>
        <strain evidence="2">SpSt-468</strain>
    </source>
</reference>
<dbReference type="InterPro" id="IPR016181">
    <property type="entry name" value="Acyl_CoA_acyltransferase"/>
</dbReference>
<protein>
    <submittedName>
        <fullName evidence="2">N-acetyltransferase</fullName>
    </submittedName>
</protein>
<gene>
    <name evidence="2" type="ORF">ENS19_01160</name>
</gene>
<dbReference type="PANTHER" id="PTHR47237:SF2">
    <property type="entry name" value="BLL4206 PROTEIN"/>
    <property type="match status" value="1"/>
</dbReference>